<proteinExistence type="predicted"/>
<dbReference type="STRING" id="1144548.SAMN05443287_102343"/>
<dbReference type="GO" id="GO:0003700">
    <property type="term" value="F:DNA-binding transcription factor activity"/>
    <property type="evidence" value="ECO:0007669"/>
    <property type="project" value="InterPro"/>
</dbReference>
<accession>A0A1H6V1L0</accession>
<reference evidence="4" key="1">
    <citation type="submission" date="2016-10" db="EMBL/GenBank/DDBJ databases">
        <authorList>
            <person name="Varghese N."/>
            <person name="Submissions S."/>
        </authorList>
    </citation>
    <scope>NUCLEOTIDE SEQUENCE [LARGE SCALE GENOMIC DNA]</scope>
    <source>
        <strain evidence="4">CGMCC 4.7038</strain>
    </source>
</reference>
<name>A0A1H6V1L0_9ACTN</name>
<dbReference type="EMBL" id="FNYV01000002">
    <property type="protein sequence ID" value="SEI94510.1"/>
    <property type="molecule type" value="Genomic_DNA"/>
</dbReference>
<dbReference type="RefSeq" id="WP_092376478.1">
    <property type="nucleotide sequence ID" value="NZ_BOPI01000017.1"/>
</dbReference>
<evidence type="ECO:0000259" key="2">
    <source>
        <dbReference type="PROSITE" id="PS50937"/>
    </source>
</evidence>
<dbReference type="Gene3D" id="1.10.1660.10">
    <property type="match status" value="1"/>
</dbReference>
<dbReference type="PANTHER" id="PTHR30204:SF97">
    <property type="entry name" value="MERR FAMILY REGULATORY PROTEIN"/>
    <property type="match status" value="1"/>
</dbReference>
<dbReference type="Pfam" id="PF13411">
    <property type="entry name" value="MerR_1"/>
    <property type="match status" value="1"/>
</dbReference>
<dbReference type="SUPFAM" id="SSF46955">
    <property type="entry name" value="Putative DNA-binding domain"/>
    <property type="match status" value="1"/>
</dbReference>
<dbReference type="InterPro" id="IPR009061">
    <property type="entry name" value="DNA-bd_dom_put_sf"/>
</dbReference>
<evidence type="ECO:0000313" key="4">
    <source>
        <dbReference type="Proteomes" id="UP000198707"/>
    </source>
</evidence>
<dbReference type="InterPro" id="IPR047057">
    <property type="entry name" value="MerR_fam"/>
</dbReference>
<dbReference type="InterPro" id="IPR000551">
    <property type="entry name" value="MerR-type_HTH_dom"/>
</dbReference>
<dbReference type="PRINTS" id="PR00040">
    <property type="entry name" value="HTHMERR"/>
</dbReference>
<keyword evidence="1 3" id="KW-0238">DNA-binding</keyword>
<organism evidence="3 4">
    <name type="scientific">Micromonospora phaseoli</name>
    <dbReference type="NCBI Taxonomy" id="1144548"/>
    <lineage>
        <taxon>Bacteria</taxon>
        <taxon>Bacillati</taxon>
        <taxon>Actinomycetota</taxon>
        <taxon>Actinomycetes</taxon>
        <taxon>Micromonosporales</taxon>
        <taxon>Micromonosporaceae</taxon>
        <taxon>Micromonospora</taxon>
    </lineage>
</organism>
<evidence type="ECO:0000256" key="1">
    <source>
        <dbReference type="ARBA" id="ARBA00023125"/>
    </source>
</evidence>
<evidence type="ECO:0000313" key="3">
    <source>
        <dbReference type="EMBL" id="SEI94510.1"/>
    </source>
</evidence>
<dbReference type="GO" id="GO:0003677">
    <property type="term" value="F:DNA binding"/>
    <property type="evidence" value="ECO:0007669"/>
    <property type="project" value="UniProtKB-KW"/>
</dbReference>
<gene>
    <name evidence="3" type="ORF">SAMN05443287_102343</name>
</gene>
<sequence length="151" mass="16406">MRIGELSARTGASVRMLRYYEEQGLLTPVRTDSGYRIYQESDVDRVARIRCMLSAALPSGVVGQALRFLLDGRAAIPDQPADRARLADTLQRELDLLTGKIESLRSSRDLLATIVADVRGDVVGPGRPGDPGRAVVRRSVRKAGPAVGHAR</sequence>
<dbReference type="OrthoDB" id="3824912at2"/>
<dbReference type="Proteomes" id="UP000198707">
    <property type="component" value="Unassembled WGS sequence"/>
</dbReference>
<dbReference type="AlphaFoldDB" id="A0A1H6V1L0"/>
<protein>
    <submittedName>
        <fullName evidence="3">DNA-binding transcriptional regulator, MerR family</fullName>
    </submittedName>
</protein>
<dbReference type="SMART" id="SM00422">
    <property type="entry name" value="HTH_MERR"/>
    <property type="match status" value="1"/>
</dbReference>
<dbReference type="PANTHER" id="PTHR30204">
    <property type="entry name" value="REDOX-CYCLING DRUG-SENSING TRANSCRIPTIONAL ACTIVATOR SOXR"/>
    <property type="match status" value="1"/>
</dbReference>
<feature type="domain" description="HTH merR-type" evidence="2">
    <location>
        <begin position="1"/>
        <end position="68"/>
    </location>
</feature>
<keyword evidence="4" id="KW-1185">Reference proteome</keyword>
<dbReference type="PROSITE" id="PS50937">
    <property type="entry name" value="HTH_MERR_2"/>
    <property type="match status" value="1"/>
</dbReference>